<evidence type="ECO:0000313" key="1">
    <source>
        <dbReference type="EMBL" id="AKN50603.1"/>
    </source>
</evidence>
<keyword evidence="2" id="KW-1185">Reference proteome</keyword>
<protein>
    <submittedName>
        <fullName evidence="1">Uncharacterized protein</fullName>
    </submittedName>
</protein>
<accession>A0A0H4AQY1</accession>
<name>A0A0H4AQY1_9VIRU</name>
<dbReference type="EMBL" id="KR902498">
    <property type="protein sequence ID" value="AKN50603.1"/>
    <property type="molecule type" value="Genomic_DNA"/>
</dbReference>
<organism evidence="1 2">
    <name type="scientific">Kirkovirus Equ1</name>
    <dbReference type="NCBI Taxonomy" id="1673637"/>
    <lineage>
        <taxon>Viruses</taxon>
        <taxon>Monodnaviria</taxon>
        <taxon>Shotokuvirae</taxon>
        <taxon>Cressdnaviricota</taxon>
        <taxon>Arfiviricetes</taxon>
        <taxon>Rohanvirales</taxon>
        <taxon>Kirkoviridae</taxon>
        <taxon>Halavirus</taxon>
        <taxon>Halavirus bele</taxon>
    </lineage>
</organism>
<proteinExistence type="predicted"/>
<dbReference type="Proteomes" id="UP000281103">
    <property type="component" value="Segment"/>
</dbReference>
<sequence>MYYPDPNPARDNHPQWQSDAKTFFEVSYPEVTKMIEVAKYHSEAREAIHRHKNIMSDIIFYVTQWKRYHNQYARYVIVYVKFRIPIRYIAISNMFPSARVNYFYDDGDAMDRHYPTWTRGWTGRVYIYRRNGIDLDVPESTYDHRDYLPRRRATPESFKRAYHDAKFKNLIRKNKKKKYVRILNTSPMYPSNHKYYN</sequence>
<reference evidence="1 2" key="1">
    <citation type="journal article" date="2015" name="J. Gen. Virol.">
        <title>Exploring the virome of diseased horses.</title>
        <authorList>
            <person name="Li L."/>
            <person name="Giannitti F."/>
            <person name="Low J."/>
            <person name="Keyes C."/>
            <person name="Ullmann L.S."/>
            <person name="Deng X."/>
            <person name="Aleman M."/>
            <person name="Pesavento P.A."/>
            <person name="Pusterla N."/>
            <person name="Delwart E."/>
        </authorList>
    </citation>
    <scope>NUCLEOTIDE SEQUENCE [LARGE SCALE GENOMIC DNA]</scope>
    <source>
        <strain evidence="1">Horse 1</strain>
    </source>
</reference>
<evidence type="ECO:0000313" key="2">
    <source>
        <dbReference type="Proteomes" id="UP000281103"/>
    </source>
</evidence>